<comment type="caution">
    <text evidence="19">The sequence shown here is derived from an EMBL/GenBank/DDBJ whole genome shotgun (WGS) entry which is preliminary data.</text>
</comment>
<dbReference type="PROSITE" id="PS51384">
    <property type="entry name" value="FAD_FR"/>
    <property type="match status" value="1"/>
</dbReference>
<evidence type="ECO:0000256" key="6">
    <source>
        <dbReference type="ARBA" id="ARBA00011738"/>
    </source>
</evidence>
<dbReference type="PRINTS" id="PR00407">
    <property type="entry name" value="EUMOPTERIN"/>
</dbReference>
<dbReference type="SUPFAM" id="SSF63380">
    <property type="entry name" value="Riboflavin synthase domain-like"/>
    <property type="match status" value="1"/>
</dbReference>
<evidence type="ECO:0000256" key="5">
    <source>
        <dbReference type="ARBA" id="ARBA00006253"/>
    </source>
</evidence>
<evidence type="ECO:0000259" key="17">
    <source>
        <dbReference type="PROSITE" id="PS50255"/>
    </source>
</evidence>
<sequence>MPMLALRHPHVQYHPGSSEHEIAQEPNWGSGHQHRIGFRNRQNRHAGLTHPGDHDPYRRDEDRKSAEKAMREHREISHEAKKGDLLNFQQIAQGQTVSSGKCSSSIELRLRVAYAKFPDTMGCVNVALANIQQRERRKQQEKEEAEKKKQRSGDDTGEEDHDEERDWRHANPQQSEKHHGAYGKSGDGSAKHDGKQQNGNQQNREHETPYQKLREIYSPEEITLLRHLQHERDQVKALQQNDGQDDSPVKKKSKHIPIEIDAIDAITPDNWIPRSGILKRNSGQHPLNAEPRLEALFSAGLITPNDIHYVRNHGSVPRLYWDTHTLDICNGALKLSMDDLKTGFEAFNIPVALACDGNRRGEMNMIKRSKGFSWGPGAVSCAYWKGALLADVLAVAGIRRPKRNGKRNWVNFEGADQPSEGKYQTSIPIDYCLDPTNDMMLAYGMNNTPLPPDHGFPVRLIIPGFVGGRCIKWLARIWITDHENDSYYHIWDNRVLPSFVTEKDGEFARAMFNHPSTACMEQNLNSVIVRPGQGQKLDLVEVLKRDTYRVEGFAYEGGGHEIQRVELTLDNSQTWLYCLRHFPERPIRHGRKFWIWIHWHIDVDSAHFARAESLTVRCFNVFKNTQPEKPMWNLMGMMNNGWYTVKSSTDKDGKLTFRHPYDPEGNGEGWMVPSTENQLAAAKQNFNAPDKQFTRQEIEAHSSKDDAWLVIDNNVYDVTSVLSWHPGGSATILANAGKLSLELTSSFESIHDDYAHKKLQECVIGRVTGKAANFMREQAKAEAENAAKLRPSDVLLQSKKWLPVKLVGRKQISKDTFTYTFSYKDYSKSRKQTVKLGLGTCQHIQFGIHMLDKMLVRSYTPTRPITQRDEDGTFELTVKTYFPDENQPGGALSSFLHELPIGKEVEVCGPTGEIEYLGDGVFDIEGKKRTFTKVNLILGGSGLTPGFSLLKSVLKGKGSASHPDPGSDITQIRVIDGNKTEADILLHEELDQIEKQSQGQIKIVHVLDHPDNKDEWEKKGGLSGYVNADIIRNYLFPPPTPSPKPERPDDEDQDANAKEGAAKKEDDSQDGKGKRMSARSKERDDSNKDGNNKKEESDANEGDVVTFLCGPPAMIQKAALPALKDWGFKEDENCYGF</sequence>
<feature type="compositionally biased region" description="Basic residues" evidence="16">
    <location>
        <begin position="32"/>
        <end position="44"/>
    </location>
</feature>
<comment type="cofactor">
    <cofactor evidence="3">
        <name>FAD</name>
        <dbReference type="ChEBI" id="CHEBI:57692"/>
    </cofactor>
</comment>
<dbReference type="Pfam" id="PF03404">
    <property type="entry name" value="Mo-co_dimer"/>
    <property type="match status" value="1"/>
</dbReference>
<keyword evidence="12" id="KW-0274">FAD</keyword>
<feature type="compositionally biased region" description="Basic and acidic residues" evidence="16">
    <location>
        <begin position="51"/>
        <end position="81"/>
    </location>
</feature>
<dbReference type="Gene3D" id="3.90.420.10">
    <property type="entry name" value="Oxidoreductase, molybdopterin-binding domain"/>
    <property type="match status" value="1"/>
</dbReference>
<dbReference type="Pfam" id="PF00970">
    <property type="entry name" value="FAD_binding_6"/>
    <property type="match status" value="1"/>
</dbReference>
<accession>A0AAN6IZK4</accession>
<dbReference type="EC" id="1.7.1.3" evidence="7"/>
<evidence type="ECO:0000313" key="19">
    <source>
        <dbReference type="EMBL" id="KAK0301712.1"/>
    </source>
</evidence>
<reference evidence="19" key="1">
    <citation type="submission" date="2021-12" db="EMBL/GenBank/DDBJ databases">
        <title>Black yeast isolated from Biological Soil Crust.</title>
        <authorList>
            <person name="Kurbessoian T."/>
        </authorList>
    </citation>
    <scope>NUCLEOTIDE SEQUENCE</scope>
    <source>
        <strain evidence="19">CCFEE 5208</strain>
    </source>
</reference>
<dbReference type="GO" id="GO:0030151">
    <property type="term" value="F:molybdenum ion binding"/>
    <property type="evidence" value="ECO:0007669"/>
    <property type="project" value="InterPro"/>
</dbReference>
<keyword evidence="13" id="KW-0560">Oxidoreductase</keyword>
<dbReference type="InterPro" id="IPR001199">
    <property type="entry name" value="Cyt_B5-like_heme/steroid-bd"/>
</dbReference>
<dbReference type="InterPro" id="IPR017938">
    <property type="entry name" value="Riboflavin_synthase-like_b-brl"/>
</dbReference>
<comment type="cofactor">
    <cofactor evidence="2">
        <name>heme</name>
        <dbReference type="ChEBI" id="CHEBI:30413"/>
    </cofactor>
</comment>
<evidence type="ECO:0000256" key="14">
    <source>
        <dbReference type="ARBA" id="ARBA00023063"/>
    </source>
</evidence>
<comment type="catalytic activity">
    <reaction evidence="15">
        <text>nitrite + NADP(+) + H2O = nitrate + NADPH + H(+)</text>
        <dbReference type="Rhea" id="RHEA:19061"/>
        <dbReference type="ChEBI" id="CHEBI:15377"/>
        <dbReference type="ChEBI" id="CHEBI:15378"/>
        <dbReference type="ChEBI" id="CHEBI:16301"/>
        <dbReference type="ChEBI" id="CHEBI:17632"/>
        <dbReference type="ChEBI" id="CHEBI:57783"/>
        <dbReference type="ChEBI" id="CHEBI:58349"/>
        <dbReference type="EC" id="1.7.1.3"/>
    </reaction>
</comment>
<feature type="region of interest" description="Disordered" evidence="16">
    <location>
        <begin position="13"/>
        <end position="81"/>
    </location>
</feature>
<dbReference type="GO" id="GO:0020037">
    <property type="term" value="F:heme binding"/>
    <property type="evidence" value="ECO:0007669"/>
    <property type="project" value="TreeGrafter"/>
</dbReference>
<evidence type="ECO:0000256" key="4">
    <source>
        <dbReference type="ARBA" id="ARBA00003838"/>
    </source>
</evidence>
<proteinExistence type="inferred from homology"/>
<protein>
    <recommendedName>
        <fullName evidence="8">Nitrate reductase [NADPH]</fullName>
        <ecNumber evidence="7">1.7.1.3</ecNumber>
    </recommendedName>
</protein>
<dbReference type="SUPFAM" id="SSF56524">
    <property type="entry name" value="Oxidoreductase molybdopterin-binding domain"/>
    <property type="match status" value="1"/>
</dbReference>
<feature type="domain" description="Cytochrome b5 heme-binding" evidence="17">
    <location>
        <begin position="690"/>
        <end position="768"/>
    </location>
</feature>
<dbReference type="CDD" id="cd06183">
    <property type="entry name" value="cyt_b5_reduct_like"/>
    <property type="match status" value="1"/>
</dbReference>
<dbReference type="InterPro" id="IPR036374">
    <property type="entry name" value="OxRdtase_Mopterin-bd_sf"/>
</dbReference>
<dbReference type="Pfam" id="PF00175">
    <property type="entry name" value="NAD_binding_1"/>
    <property type="match status" value="1"/>
</dbReference>
<dbReference type="InterPro" id="IPR008335">
    <property type="entry name" value="Mopterin_OxRdtase_euk"/>
</dbReference>
<evidence type="ECO:0000256" key="11">
    <source>
        <dbReference type="ARBA" id="ARBA00022723"/>
    </source>
</evidence>
<feature type="region of interest" description="Disordered" evidence="16">
    <location>
        <begin position="233"/>
        <end position="254"/>
    </location>
</feature>
<evidence type="ECO:0000256" key="8">
    <source>
        <dbReference type="ARBA" id="ARBA00015499"/>
    </source>
</evidence>
<keyword evidence="9" id="KW-0500">Molybdenum</keyword>
<comment type="cofactor">
    <cofactor evidence="1">
        <name>Mo-molybdopterin</name>
        <dbReference type="ChEBI" id="CHEBI:71302"/>
    </cofactor>
</comment>
<dbReference type="GO" id="GO:0008482">
    <property type="term" value="F:sulfite oxidase activity"/>
    <property type="evidence" value="ECO:0007669"/>
    <property type="project" value="TreeGrafter"/>
</dbReference>
<dbReference type="InterPro" id="IPR008333">
    <property type="entry name" value="Cbr1-like_FAD-bd_dom"/>
</dbReference>
<organism evidence="19 20">
    <name type="scientific">Friedmanniomyces endolithicus</name>
    <dbReference type="NCBI Taxonomy" id="329885"/>
    <lineage>
        <taxon>Eukaryota</taxon>
        <taxon>Fungi</taxon>
        <taxon>Dikarya</taxon>
        <taxon>Ascomycota</taxon>
        <taxon>Pezizomycotina</taxon>
        <taxon>Dothideomycetes</taxon>
        <taxon>Dothideomycetidae</taxon>
        <taxon>Mycosphaerellales</taxon>
        <taxon>Teratosphaeriaceae</taxon>
        <taxon>Friedmanniomyces</taxon>
    </lineage>
</organism>
<evidence type="ECO:0000256" key="9">
    <source>
        <dbReference type="ARBA" id="ARBA00022505"/>
    </source>
</evidence>
<dbReference type="SMART" id="SM01117">
    <property type="entry name" value="Cyt-b5"/>
    <property type="match status" value="1"/>
</dbReference>
<comment type="similarity">
    <text evidence="5">Belongs to the nitrate reductase family.</text>
</comment>
<keyword evidence="11" id="KW-0479">Metal-binding</keyword>
<evidence type="ECO:0000313" key="20">
    <source>
        <dbReference type="Proteomes" id="UP001168146"/>
    </source>
</evidence>
<evidence type="ECO:0000256" key="12">
    <source>
        <dbReference type="ARBA" id="ARBA00022827"/>
    </source>
</evidence>
<dbReference type="PROSITE" id="PS50255">
    <property type="entry name" value="CYTOCHROME_B5_2"/>
    <property type="match status" value="1"/>
</dbReference>
<dbReference type="Gene3D" id="2.40.30.10">
    <property type="entry name" value="Translation factors"/>
    <property type="match status" value="1"/>
</dbReference>
<evidence type="ECO:0000256" key="13">
    <source>
        <dbReference type="ARBA" id="ARBA00023002"/>
    </source>
</evidence>
<feature type="region of interest" description="Disordered" evidence="16">
    <location>
        <begin position="1033"/>
        <end position="1106"/>
    </location>
</feature>
<feature type="compositionally biased region" description="Basic and acidic residues" evidence="16">
    <location>
        <begin position="164"/>
        <end position="179"/>
    </location>
</feature>
<dbReference type="EMBL" id="JASUXU010000287">
    <property type="protein sequence ID" value="KAK0301712.1"/>
    <property type="molecule type" value="Genomic_DNA"/>
</dbReference>
<name>A0AAN6IZK4_9PEZI</name>
<feature type="domain" description="FAD-binding FR-type" evidence="18">
    <location>
        <begin position="799"/>
        <end position="917"/>
    </location>
</feature>
<dbReference type="InterPro" id="IPR039261">
    <property type="entry name" value="FNR_nucleotide-bd"/>
</dbReference>
<dbReference type="InterPro" id="IPR000572">
    <property type="entry name" value="OxRdtase_Mopterin-bd_dom"/>
</dbReference>
<dbReference type="Proteomes" id="UP001168146">
    <property type="component" value="Unassembled WGS sequence"/>
</dbReference>
<dbReference type="AlphaFoldDB" id="A0AAN6IZK4"/>
<evidence type="ECO:0000256" key="15">
    <source>
        <dbReference type="ARBA" id="ARBA00049155"/>
    </source>
</evidence>
<evidence type="ECO:0000256" key="7">
    <source>
        <dbReference type="ARBA" id="ARBA00012673"/>
    </source>
</evidence>
<keyword evidence="10" id="KW-0285">Flavoprotein</keyword>
<dbReference type="InterPro" id="IPR005066">
    <property type="entry name" value="MoCF_OxRdtse_dimer"/>
</dbReference>
<dbReference type="InterPro" id="IPR036400">
    <property type="entry name" value="Cyt_B5-like_heme/steroid_sf"/>
</dbReference>
<dbReference type="InterPro" id="IPR017927">
    <property type="entry name" value="FAD-bd_FR_type"/>
</dbReference>
<dbReference type="PRINTS" id="PR00406">
    <property type="entry name" value="CYTB5RDTASE"/>
</dbReference>
<feature type="compositionally biased region" description="Basic and acidic residues" evidence="16">
    <location>
        <begin position="138"/>
        <end position="154"/>
    </location>
</feature>
<dbReference type="PANTHER" id="PTHR19372">
    <property type="entry name" value="SULFITE REDUCTASE"/>
    <property type="match status" value="1"/>
</dbReference>
<gene>
    <name evidence="19" type="ORF">LTR82_018152</name>
</gene>
<evidence type="ECO:0000256" key="1">
    <source>
        <dbReference type="ARBA" id="ARBA00001924"/>
    </source>
</evidence>
<dbReference type="Gene3D" id="3.40.50.80">
    <property type="entry name" value="Nucleotide-binding domain of ferredoxin-NADP reductase (FNR) module"/>
    <property type="match status" value="1"/>
</dbReference>
<evidence type="ECO:0000256" key="2">
    <source>
        <dbReference type="ARBA" id="ARBA00001971"/>
    </source>
</evidence>
<comment type="function">
    <text evidence="4">Nitrate reductase is a key enzyme involved in the first step of nitrate assimilation in plants, fungi and bacteria.</text>
</comment>
<feature type="region of interest" description="Disordered" evidence="16">
    <location>
        <begin position="134"/>
        <end position="211"/>
    </location>
</feature>
<dbReference type="PANTHER" id="PTHR19372:SF7">
    <property type="entry name" value="SULFITE OXIDASE, MITOCHONDRIAL"/>
    <property type="match status" value="1"/>
</dbReference>
<dbReference type="Pfam" id="PF00173">
    <property type="entry name" value="Cyt-b5"/>
    <property type="match status" value="1"/>
</dbReference>
<evidence type="ECO:0000259" key="18">
    <source>
        <dbReference type="PROSITE" id="PS51384"/>
    </source>
</evidence>
<comment type="subunit">
    <text evidence="6">Homodimer.</text>
</comment>
<evidence type="ECO:0000256" key="3">
    <source>
        <dbReference type="ARBA" id="ARBA00001974"/>
    </source>
</evidence>
<keyword evidence="14" id="KW-0534">Nitrate assimilation</keyword>
<dbReference type="GO" id="GO:0050464">
    <property type="term" value="F:nitrate reductase (NADPH) activity"/>
    <property type="evidence" value="ECO:0007669"/>
    <property type="project" value="UniProtKB-EC"/>
</dbReference>
<evidence type="ECO:0000256" key="10">
    <source>
        <dbReference type="ARBA" id="ARBA00022630"/>
    </source>
</evidence>
<dbReference type="SUPFAM" id="SSF55856">
    <property type="entry name" value="Cytochrome b5-like heme/steroid binding domain"/>
    <property type="match status" value="1"/>
</dbReference>
<dbReference type="InterPro" id="IPR001433">
    <property type="entry name" value="OxRdtase_FAD/NAD-bd"/>
</dbReference>
<dbReference type="GO" id="GO:0006790">
    <property type="term" value="P:sulfur compound metabolic process"/>
    <property type="evidence" value="ECO:0007669"/>
    <property type="project" value="TreeGrafter"/>
</dbReference>
<dbReference type="Gene3D" id="2.60.40.650">
    <property type="match status" value="1"/>
</dbReference>
<dbReference type="SUPFAM" id="SSF81296">
    <property type="entry name" value="E set domains"/>
    <property type="match status" value="1"/>
</dbReference>
<dbReference type="InterPro" id="IPR014756">
    <property type="entry name" value="Ig_E-set"/>
</dbReference>
<dbReference type="GO" id="GO:0043546">
    <property type="term" value="F:molybdopterin cofactor binding"/>
    <property type="evidence" value="ECO:0007669"/>
    <property type="project" value="TreeGrafter"/>
</dbReference>
<dbReference type="GO" id="GO:0042128">
    <property type="term" value="P:nitrate assimilation"/>
    <property type="evidence" value="ECO:0007669"/>
    <property type="project" value="UniProtKB-KW"/>
</dbReference>
<evidence type="ECO:0000256" key="16">
    <source>
        <dbReference type="SAM" id="MobiDB-lite"/>
    </source>
</evidence>
<feature type="compositionally biased region" description="Basic and acidic residues" evidence="16">
    <location>
        <begin position="1055"/>
        <end position="1097"/>
    </location>
</feature>
<dbReference type="Gene3D" id="3.10.120.10">
    <property type="entry name" value="Cytochrome b5-like heme/steroid binding domain"/>
    <property type="match status" value="1"/>
</dbReference>
<dbReference type="Pfam" id="PF00174">
    <property type="entry name" value="Oxidored_molyb"/>
    <property type="match status" value="1"/>
</dbReference>
<dbReference type="SUPFAM" id="SSF52343">
    <property type="entry name" value="Ferredoxin reductase-like, C-terminal NADP-linked domain"/>
    <property type="match status" value="1"/>
</dbReference>